<evidence type="ECO:0000313" key="2">
    <source>
        <dbReference type="Proteomes" id="UP001552299"/>
    </source>
</evidence>
<reference evidence="1 2" key="1">
    <citation type="journal article" date="2024" name="Plant Biotechnol. J.">
        <title>Dendrobium thyrsiflorum genome and its molecular insights into genes involved in important horticultural traits.</title>
        <authorList>
            <person name="Chen B."/>
            <person name="Wang J.Y."/>
            <person name="Zheng P.J."/>
            <person name="Li K.L."/>
            <person name="Liang Y.M."/>
            <person name="Chen X.F."/>
            <person name="Zhang C."/>
            <person name="Zhao X."/>
            <person name="He X."/>
            <person name="Zhang G.Q."/>
            <person name="Liu Z.J."/>
            <person name="Xu Q."/>
        </authorList>
    </citation>
    <scope>NUCLEOTIDE SEQUENCE [LARGE SCALE GENOMIC DNA]</scope>
    <source>
        <strain evidence="1">GZMU011</strain>
    </source>
</reference>
<evidence type="ECO:0000313" key="1">
    <source>
        <dbReference type="EMBL" id="KAL0910175.1"/>
    </source>
</evidence>
<keyword evidence="2" id="KW-1185">Reference proteome</keyword>
<gene>
    <name evidence="1" type="ORF">M5K25_021122</name>
</gene>
<dbReference type="AlphaFoldDB" id="A0ABD0UCF9"/>
<proteinExistence type="predicted"/>
<dbReference type="EMBL" id="JANQDX010000016">
    <property type="protein sequence ID" value="KAL0910175.1"/>
    <property type="molecule type" value="Genomic_DNA"/>
</dbReference>
<dbReference type="Proteomes" id="UP001552299">
    <property type="component" value="Unassembled WGS sequence"/>
</dbReference>
<organism evidence="1 2">
    <name type="scientific">Dendrobium thyrsiflorum</name>
    <name type="common">Pinecone-like raceme dendrobium</name>
    <name type="synonym">Orchid</name>
    <dbReference type="NCBI Taxonomy" id="117978"/>
    <lineage>
        <taxon>Eukaryota</taxon>
        <taxon>Viridiplantae</taxon>
        <taxon>Streptophyta</taxon>
        <taxon>Embryophyta</taxon>
        <taxon>Tracheophyta</taxon>
        <taxon>Spermatophyta</taxon>
        <taxon>Magnoliopsida</taxon>
        <taxon>Liliopsida</taxon>
        <taxon>Asparagales</taxon>
        <taxon>Orchidaceae</taxon>
        <taxon>Epidendroideae</taxon>
        <taxon>Malaxideae</taxon>
        <taxon>Dendrobiinae</taxon>
        <taxon>Dendrobium</taxon>
    </lineage>
</organism>
<name>A0ABD0UCF9_DENTH</name>
<comment type="caution">
    <text evidence="1">The sequence shown here is derived from an EMBL/GenBank/DDBJ whole genome shotgun (WGS) entry which is preliminary data.</text>
</comment>
<accession>A0ABD0UCF9</accession>
<protein>
    <submittedName>
        <fullName evidence="1">Uncharacterized protein</fullName>
    </submittedName>
</protein>
<sequence length="107" mass="12048">MKIRHVTPARYRGSVLGDVTAPNSPLNGKLCPVNGVSDFMIHCVCYLLPFLEMVPSPLNKTTILTSIARLPTSDQLQQYYSKAVHIYLLVHFVSVPTFCKLYHETKL</sequence>